<comment type="caution">
    <text evidence="2">The sequence shown here is derived from an EMBL/GenBank/DDBJ whole genome shotgun (WGS) entry which is preliminary data.</text>
</comment>
<organism evidence="2 3">
    <name type="scientific">Marasmius tenuissimus</name>
    <dbReference type="NCBI Taxonomy" id="585030"/>
    <lineage>
        <taxon>Eukaryota</taxon>
        <taxon>Fungi</taxon>
        <taxon>Dikarya</taxon>
        <taxon>Basidiomycota</taxon>
        <taxon>Agaricomycotina</taxon>
        <taxon>Agaricomycetes</taxon>
        <taxon>Agaricomycetidae</taxon>
        <taxon>Agaricales</taxon>
        <taxon>Marasmiineae</taxon>
        <taxon>Marasmiaceae</taxon>
        <taxon>Marasmius</taxon>
    </lineage>
</organism>
<evidence type="ECO:0000313" key="2">
    <source>
        <dbReference type="EMBL" id="KAL0058430.1"/>
    </source>
</evidence>
<name>A0ABR2ZAX7_9AGAR</name>
<dbReference type="EMBL" id="JBBXMP010000316">
    <property type="protein sequence ID" value="KAL0058430.1"/>
    <property type="molecule type" value="Genomic_DNA"/>
</dbReference>
<keyword evidence="3" id="KW-1185">Reference proteome</keyword>
<feature type="compositionally biased region" description="Acidic residues" evidence="1">
    <location>
        <begin position="89"/>
        <end position="108"/>
    </location>
</feature>
<evidence type="ECO:0000313" key="3">
    <source>
        <dbReference type="Proteomes" id="UP001437256"/>
    </source>
</evidence>
<proteinExistence type="predicted"/>
<protein>
    <submittedName>
        <fullName evidence="2">Uncharacterized protein</fullName>
    </submittedName>
</protein>
<reference evidence="2 3" key="1">
    <citation type="submission" date="2024-05" db="EMBL/GenBank/DDBJ databases">
        <title>A draft genome resource for the thread blight pathogen Marasmius tenuissimus strain MS-2.</title>
        <authorList>
            <person name="Yulfo-Soto G.E."/>
            <person name="Baruah I.K."/>
            <person name="Amoako-Attah I."/>
            <person name="Bukari Y."/>
            <person name="Meinhardt L.W."/>
            <person name="Bailey B.A."/>
            <person name="Cohen S.P."/>
        </authorList>
    </citation>
    <scope>NUCLEOTIDE SEQUENCE [LARGE SCALE GENOMIC DNA]</scope>
    <source>
        <strain evidence="2 3">MS-2</strain>
    </source>
</reference>
<gene>
    <name evidence="2" type="ORF">AAF712_014891</name>
</gene>
<evidence type="ECO:0000256" key="1">
    <source>
        <dbReference type="SAM" id="MobiDB-lite"/>
    </source>
</evidence>
<sequence length="350" mass="39231">MPYTTSLKVLYAKALVQGYFYNPRNLENPMHALYGIVFNDLVHDLPNLIPYMQHLLWLPGPGLQGDNRANPASRGHAWDRLSTGLVEPADGELSEEEEESENVESDDEKIDLDQVLGKDTSTDILQQITNDFGTGDLDDLDNEAANMSTATAATQRGNKESDIPDFVLLHLRAHRMPDPLPTATEEEHLRHKRKHGIQLGHACCCVLGEFKRGPPRSLDMVGDTEKHIRIIDMRLAAAFNDLLEYAAHAFKLHPAVKKILVYAASGIYWQTVYIVPKDVPEYNFQGSRWTIPGSAADAILELQDRRSPIFEIGTKESDVKLTEIRTTWLVPLSNDWRVLVPPPPAPVVTE</sequence>
<feature type="region of interest" description="Disordered" evidence="1">
    <location>
        <begin position="68"/>
        <end position="108"/>
    </location>
</feature>
<dbReference type="Proteomes" id="UP001437256">
    <property type="component" value="Unassembled WGS sequence"/>
</dbReference>
<accession>A0ABR2ZAX7</accession>